<dbReference type="OrthoDB" id="2747330at2759"/>
<dbReference type="CDD" id="cd05471">
    <property type="entry name" value="pepsin_like"/>
    <property type="match status" value="1"/>
</dbReference>
<evidence type="ECO:0000256" key="7">
    <source>
        <dbReference type="ARBA" id="ARBA00022801"/>
    </source>
</evidence>
<evidence type="ECO:0000256" key="5">
    <source>
        <dbReference type="ARBA" id="ARBA00022729"/>
    </source>
</evidence>
<evidence type="ECO:0000256" key="4">
    <source>
        <dbReference type="ARBA" id="ARBA00022670"/>
    </source>
</evidence>
<evidence type="ECO:0000256" key="3">
    <source>
        <dbReference type="ARBA" id="ARBA00013205"/>
    </source>
</evidence>
<comment type="catalytic activity">
    <reaction evidence="1">
        <text>Hydrolysis of proteins with broad specificity similar to that of pepsin A, preferring hydrophobic residues at P1 and P1'. Clots milk and activates trypsinogen. Does not cleave 4-Gln-|-His-5, but does cleave 10-His-|-Leu-11 and 12-Val-|-Glu-13 in B chain of insulin.</text>
        <dbReference type="EC" id="3.4.23.21"/>
    </reaction>
</comment>
<dbReference type="PANTHER" id="PTHR47966:SF51">
    <property type="entry name" value="BETA-SITE APP-CLEAVING ENZYME, ISOFORM A-RELATED"/>
    <property type="match status" value="1"/>
</dbReference>
<keyword evidence="13" id="KW-1185">Reference proteome</keyword>
<keyword evidence="6 10" id="KW-0064">Aspartyl protease</keyword>
<keyword evidence="7 10" id="KW-0378">Hydrolase</keyword>
<evidence type="ECO:0000256" key="2">
    <source>
        <dbReference type="ARBA" id="ARBA00007447"/>
    </source>
</evidence>
<comment type="caution">
    <text evidence="12">The sequence shown here is derived from an EMBL/GenBank/DDBJ whole genome shotgun (WGS) entry which is preliminary data.</text>
</comment>
<evidence type="ECO:0000256" key="8">
    <source>
        <dbReference type="PIRSR" id="PIRSR601461-1"/>
    </source>
</evidence>
<comment type="similarity">
    <text evidence="2 10">Belongs to the peptidase A1 family.</text>
</comment>
<evidence type="ECO:0000259" key="11">
    <source>
        <dbReference type="PROSITE" id="PS51767"/>
    </source>
</evidence>
<feature type="disulfide bond" evidence="9">
    <location>
        <begin position="267"/>
        <end position="304"/>
    </location>
</feature>
<keyword evidence="9" id="KW-1015">Disulfide bond</keyword>
<dbReference type="Pfam" id="PF00026">
    <property type="entry name" value="Asp"/>
    <property type="match status" value="1"/>
</dbReference>
<feature type="active site" evidence="8">
    <location>
        <position position="46"/>
    </location>
</feature>
<proteinExistence type="inferred from homology"/>
<protein>
    <recommendedName>
        <fullName evidence="3">rhizopuspepsin</fullName>
        <ecNumber evidence="3">3.4.23.21</ecNumber>
    </recommendedName>
</protein>
<keyword evidence="5" id="KW-0732">Signal</keyword>
<feature type="disulfide bond" evidence="9">
    <location>
        <begin position="59"/>
        <end position="64"/>
    </location>
</feature>
<feature type="active site" evidence="8">
    <location>
        <position position="231"/>
    </location>
</feature>
<keyword evidence="4 10" id="KW-0645">Protease</keyword>
<reference evidence="12" key="1">
    <citation type="submission" date="2022-07" db="EMBL/GenBank/DDBJ databases">
        <title>Phylogenomic reconstructions and comparative analyses of Kickxellomycotina fungi.</title>
        <authorList>
            <person name="Reynolds N.K."/>
            <person name="Stajich J.E."/>
            <person name="Barry K."/>
            <person name="Grigoriev I.V."/>
            <person name="Crous P."/>
            <person name="Smith M.E."/>
        </authorList>
    </citation>
    <scope>NUCLEOTIDE SEQUENCE</scope>
    <source>
        <strain evidence="12">RSA 567</strain>
    </source>
</reference>
<gene>
    <name evidence="12" type="ORF">H4R34_002366</name>
</gene>
<dbReference type="EC" id="3.4.23.21" evidence="3"/>
<evidence type="ECO:0000313" key="13">
    <source>
        <dbReference type="Proteomes" id="UP001151582"/>
    </source>
</evidence>
<accession>A0A9W8B851</accession>
<dbReference type="PROSITE" id="PS51767">
    <property type="entry name" value="PEPTIDASE_A1"/>
    <property type="match status" value="1"/>
</dbReference>
<dbReference type="PRINTS" id="PR00792">
    <property type="entry name" value="PEPSIN"/>
</dbReference>
<dbReference type="InterPro" id="IPR001969">
    <property type="entry name" value="Aspartic_peptidase_AS"/>
</dbReference>
<dbReference type="InterPro" id="IPR021109">
    <property type="entry name" value="Peptidase_aspartic_dom_sf"/>
</dbReference>
<organism evidence="12 13">
    <name type="scientific">Dimargaris verticillata</name>
    <dbReference type="NCBI Taxonomy" id="2761393"/>
    <lineage>
        <taxon>Eukaryota</taxon>
        <taxon>Fungi</taxon>
        <taxon>Fungi incertae sedis</taxon>
        <taxon>Zoopagomycota</taxon>
        <taxon>Kickxellomycotina</taxon>
        <taxon>Dimargaritomycetes</taxon>
        <taxon>Dimargaritales</taxon>
        <taxon>Dimargaritaceae</taxon>
        <taxon>Dimargaris</taxon>
    </lineage>
</organism>
<evidence type="ECO:0000313" key="12">
    <source>
        <dbReference type="EMBL" id="KAJ1980688.1"/>
    </source>
</evidence>
<sequence>MRGNITTLARAPASSRLHLVDYQSDTEYYGLISLGTPPQSFRVNFDTGSTDLWIPSSSCEVASCMNHRAFFSDSSSTYKQHDHGFEILYGDGANATGILGSDTLTMGPIKVANQMFGQATFESEHLGLNEYDGMFGLAFPALSAVEGYIPPMHNVMAQQLLAQNVVTFCLPQRRYNDGTGGFIEFGRIDPTAYQGELVYVPVTRPVFWEVDVEDVYVSGHSLGIAGAAMIDTGTTLLVVPPSVADAIHARFPMAWKDEEQANWIVKCQLADMDDSLELQLAGHRFTVPFQDMIYVPLEDDPEYCYSAITEGDADSLWILGDTFIKNYYTVFDYDRSAVGFAVLR</sequence>
<dbReference type="FunFam" id="2.40.70.10:FF:000115">
    <property type="entry name" value="Lysosomal aspartic protease"/>
    <property type="match status" value="1"/>
</dbReference>
<dbReference type="SUPFAM" id="SSF50630">
    <property type="entry name" value="Acid proteases"/>
    <property type="match status" value="1"/>
</dbReference>
<feature type="domain" description="Peptidase A1" evidence="11">
    <location>
        <begin position="28"/>
        <end position="341"/>
    </location>
</feature>
<evidence type="ECO:0000256" key="10">
    <source>
        <dbReference type="RuleBase" id="RU000454"/>
    </source>
</evidence>
<dbReference type="GO" id="GO:0006508">
    <property type="term" value="P:proteolysis"/>
    <property type="evidence" value="ECO:0007669"/>
    <property type="project" value="UniProtKB-KW"/>
</dbReference>
<dbReference type="AlphaFoldDB" id="A0A9W8B851"/>
<dbReference type="Proteomes" id="UP001151582">
    <property type="component" value="Unassembled WGS sequence"/>
</dbReference>
<dbReference type="Gene3D" id="2.40.70.10">
    <property type="entry name" value="Acid Proteases"/>
    <property type="match status" value="2"/>
</dbReference>
<dbReference type="InterPro" id="IPR033121">
    <property type="entry name" value="PEPTIDASE_A1"/>
</dbReference>
<dbReference type="PANTHER" id="PTHR47966">
    <property type="entry name" value="BETA-SITE APP-CLEAVING ENZYME, ISOFORM A-RELATED"/>
    <property type="match status" value="1"/>
</dbReference>
<dbReference type="EMBL" id="JANBQB010000157">
    <property type="protein sequence ID" value="KAJ1980688.1"/>
    <property type="molecule type" value="Genomic_DNA"/>
</dbReference>
<evidence type="ECO:0000256" key="6">
    <source>
        <dbReference type="ARBA" id="ARBA00022750"/>
    </source>
</evidence>
<dbReference type="InterPro" id="IPR034164">
    <property type="entry name" value="Pepsin-like_dom"/>
</dbReference>
<evidence type="ECO:0000256" key="9">
    <source>
        <dbReference type="PIRSR" id="PIRSR601461-2"/>
    </source>
</evidence>
<dbReference type="PROSITE" id="PS00141">
    <property type="entry name" value="ASP_PROTEASE"/>
    <property type="match status" value="2"/>
</dbReference>
<evidence type="ECO:0000256" key="1">
    <source>
        <dbReference type="ARBA" id="ARBA00001130"/>
    </source>
</evidence>
<dbReference type="InterPro" id="IPR001461">
    <property type="entry name" value="Aspartic_peptidase_A1"/>
</dbReference>
<dbReference type="GO" id="GO:0004190">
    <property type="term" value="F:aspartic-type endopeptidase activity"/>
    <property type="evidence" value="ECO:0007669"/>
    <property type="project" value="UniProtKB-KW"/>
</dbReference>
<name>A0A9W8B851_9FUNG</name>